<dbReference type="AlphaFoldDB" id="A0A9N9SUT5"/>
<proteinExistence type="inferred from homology"/>
<name>A0A9N9SUT5_DIABA</name>
<evidence type="ECO:0000256" key="4">
    <source>
        <dbReference type="ARBA" id="ARBA00022801"/>
    </source>
</evidence>
<feature type="domain" description="Glycosyl hydrolases family 45 active site" evidence="11">
    <location>
        <begin position="184"/>
        <end position="195"/>
    </location>
</feature>
<evidence type="ECO:0000313" key="13">
    <source>
        <dbReference type="Proteomes" id="UP001153709"/>
    </source>
</evidence>
<dbReference type="Gene3D" id="2.40.40.10">
    <property type="entry name" value="RlpA-like domain"/>
    <property type="match status" value="2"/>
</dbReference>
<dbReference type="Pfam" id="PF02015">
    <property type="entry name" value="Glyco_hydro_45"/>
    <property type="match status" value="2"/>
</dbReference>
<keyword evidence="13" id="KW-1185">Reference proteome</keyword>
<evidence type="ECO:0000313" key="12">
    <source>
        <dbReference type="EMBL" id="CAG9829867.1"/>
    </source>
</evidence>
<dbReference type="PROSITE" id="PS01140">
    <property type="entry name" value="GLYCOSYL_HYDROL_F45"/>
    <property type="match status" value="2"/>
</dbReference>
<evidence type="ECO:0000256" key="5">
    <source>
        <dbReference type="ARBA" id="ARBA00023001"/>
    </source>
</evidence>
<keyword evidence="8" id="KW-0624">Polysaccharide degradation</keyword>
<evidence type="ECO:0000256" key="1">
    <source>
        <dbReference type="ARBA" id="ARBA00000966"/>
    </source>
</evidence>
<accession>A0A9N9SUT5</accession>
<evidence type="ECO:0000256" key="7">
    <source>
        <dbReference type="ARBA" id="ARBA00023295"/>
    </source>
</evidence>
<dbReference type="EC" id="3.2.1.4" evidence="3 9"/>
<reference evidence="12" key="1">
    <citation type="submission" date="2022-01" db="EMBL/GenBank/DDBJ databases">
        <authorList>
            <person name="King R."/>
        </authorList>
    </citation>
    <scope>NUCLEOTIDE SEQUENCE</scope>
</reference>
<feature type="domain" description="Glycosyl hydrolases family 45 active site" evidence="11">
    <location>
        <begin position="37"/>
        <end position="48"/>
    </location>
</feature>
<dbReference type="GO" id="GO:0008810">
    <property type="term" value="F:cellulase activity"/>
    <property type="evidence" value="ECO:0007669"/>
    <property type="project" value="UniProtKB-EC"/>
</dbReference>
<organism evidence="12 13">
    <name type="scientific">Diabrotica balteata</name>
    <name type="common">Banded cucumber beetle</name>
    <dbReference type="NCBI Taxonomy" id="107213"/>
    <lineage>
        <taxon>Eukaryota</taxon>
        <taxon>Metazoa</taxon>
        <taxon>Ecdysozoa</taxon>
        <taxon>Arthropoda</taxon>
        <taxon>Hexapoda</taxon>
        <taxon>Insecta</taxon>
        <taxon>Pterygota</taxon>
        <taxon>Neoptera</taxon>
        <taxon>Endopterygota</taxon>
        <taxon>Coleoptera</taxon>
        <taxon>Polyphaga</taxon>
        <taxon>Cucujiformia</taxon>
        <taxon>Chrysomeloidea</taxon>
        <taxon>Chrysomelidae</taxon>
        <taxon>Galerucinae</taxon>
        <taxon>Diabroticina</taxon>
        <taxon>Diabroticites</taxon>
        <taxon>Diabrotica</taxon>
    </lineage>
</organism>
<keyword evidence="5" id="KW-0136">Cellulose degradation</keyword>
<dbReference type="SUPFAM" id="SSF50685">
    <property type="entry name" value="Barwin-like endoglucanases"/>
    <property type="match status" value="2"/>
</dbReference>
<gene>
    <name evidence="12" type="ORF">DIABBA_LOCUS3625</name>
</gene>
<keyword evidence="10" id="KW-0732">Signal</keyword>
<feature type="active site" description="Nucleophile" evidence="9">
    <location>
        <position position="189"/>
    </location>
</feature>
<dbReference type="GO" id="GO:0030245">
    <property type="term" value="P:cellulose catabolic process"/>
    <property type="evidence" value="ECO:0007669"/>
    <property type="project" value="UniProtKB-KW"/>
</dbReference>
<dbReference type="OrthoDB" id="10035502at2759"/>
<dbReference type="InterPro" id="IPR036908">
    <property type="entry name" value="RlpA-like_sf"/>
</dbReference>
<dbReference type="PANTHER" id="PTHR39730">
    <property type="entry name" value="ENDOGLUCANASE 1"/>
    <property type="match status" value="1"/>
</dbReference>
<evidence type="ECO:0000259" key="11">
    <source>
        <dbReference type="PROSITE" id="PS01140"/>
    </source>
</evidence>
<sequence length="384" mass="41323">MNPLPLFLILAVVTAITTEDSPDIIPIPDGLSGKGITTRYWDCCKPSCAWVDNIDTPDQKPVNSCKLDGETVAPITDYSGCGENGTAFTCNNNQPFLINSTLSYGFAAASFTGGLDYSMCCSCMLLNFEGQLKGKQFLVQVTNSGETLYENQFDLDIPGATTIKSEVSPDIIKVPNGLSGKGITTRYWDCCKPSCAWVDNIDTPDKKPIKSCKSDGETVTSANDASGCDKGSAFTCNNNQPFIINSTLSYGFASASFTGGIDYSMCCSCMLLNFEGQLKGKQFLVQVTNSGVEYQTNQFDLGIPGGGVGLFPQGCTAQWNAPSTGWGDLYGGVHSEEECNELPQVLQSGCKWRFTFMEGVSNPEVTFTQVQCPKELVERSGCVL</sequence>
<protein>
    <recommendedName>
        <fullName evidence="3 9">Cellulase</fullName>
        <ecNumber evidence="3 9">3.2.1.4</ecNumber>
    </recommendedName>
</protein>
<dbReference type="EMBL" id="OU898277">
    <property type="protein sequence ID" value="CAG9829867.1"/>
    <property type="molecule type" value="Genomic_DNA"/>
</dbReference>
<comment type="catalytic activity">
    <reaction evidence="1 9">
        <text>Endohydrolysis of (1-&gt;4)-beta-D-glucosidic linkages in cellulose, lichenin and cereal beta-D-glucans.</text>
        <dbReference type="EC" id="3.2.1.4"/>
    </reaction>
</comment>
<evidence type="ECO:0000256" key="8">
    <source>
        <dbReference type="ARBA" id="ARBA00023326"/>
    </source>
</evidence>
<dbReference type="InterPro" id="IPR052288">
    <property type="entry name" value="GH45_Enzymes"/>
</dbReference>
<keyword evidence="7" id="KW-0326">Glycosidase</keyword>
<dbReference type="PANTHER" id="PTHR39730:SF1">
    <property type="entry name" value="ENDOGLUCANASE 1"/>
    <property type="match status" value="1"/>
</dbReference>
<feature type="chain" id="PRO_5040279406" description="Cellulase" evidence="10">
    <location>
        <begin position="19"/>
        <end position="384"/>
    </location>
</feature>
<dbReference type="Proteomes" id="UP001153709">
    <property type="component" value="Chromosome 2"/>
</dbReference>
<dbReference type="InterPro" id="IPR000334">
    <property type="entry name" value="Glyco_hydro_45"/>
</dbReference>
<evidence type="ECO:0000256" key="9">
    <source>
        <dbReference type="PROSITE-ProRule" id="PRU10069"/>
    </source>
</evidence>
<comment type="similarity">
    <text evidence="2">Belongs to the glycosyl hydrolase 45 (cellulase K) family.</text>
</comment>
<evidence type="ECO:0000256" key="6">
    <source>
        <dbReference type="ARBA" id="ARBA00023277"/>
    </source>
</evidence>
<feature type="signal peptide" evidence="10">
    <location>
        <begin position="1"/>
        <end position="18"/>
    </location>
</feature>
<evidence type="ECO:0000256" key="10">
    <source>
        <dbReference type="SAM" id="SignalP"/>
    </source>
</evidence>
<evidence type="ECO:0000256" key="2">
    <source>
        <dbReference type="ARBA" id="ARBA00007793"/>
    </source>
</evidence>
<feature type="active site" description="Nucleophile" evidence="9">
    <location>
        <position position="42"/>
    </location>
</feature>
<evidence type="ECO:0000256" key="3">
    <source>
        <dbReference type="ARBA" id="ARBA00012601"/>
    </source>
</evidence>
<keyword evidence="6" id="KW-0119">Carbohydrate metabolism</keyword>
<keyword evidence="4" id="KW-0378">Hydrolase</keyword>